<gene>
    <name evidence="8" type="ORF">M0R45_016087</name>
</gene>
<evidence type="ECO:0000259" key="7">
    <source>
        <dbReference type="Pfam" id="PF03168"/>
    </source>
</evidence>
<comment type="subcellular location">
    <subcellularLocation>
        <location evidence="1">Membrane</location>
        <topology evidence="1">Single-pass membrane protein</topology>
    </subcellularLocation>
</comment>
<evidence type="ECO:0000313" key="8">
    <source>
        <dbReference type="EMBL" id="KAK9939391.1"/>
    </source>
</evidence>
<dbReference type="Pfam" id="PF03168">
    <property type="entry name" value="LEA_2"/>
    <property type="match status" value="1"/>
</dbReference>
<dbReference type="InterPro" id="IPR044839">
    <property type="entry name" value="NDR1-like"/>
</dbReference>
<evidence type="ECO:0000256" key="2">
    <source>
        <dbReference type="ARBA" id="ARBA00022692"/>
    </source>
</evidence>
<dbReference type="PANTHER" id="PTHR31234">
    <property type="entry name" value="LATE EMBRYOGENESIS ABUNDANT (LEA) HYDROXYPROLINE-RICH GLYCOPROTEIN FAMILY"/>
    <property type="match status" value="1"/>
</dbReference>
<dbReference type="PANTHER" id="PTHR31234:SF72">
    <property type="entry name" value="NDR1_HIN1-LIKE PROTEIN 6"/>
    <property type="match status" value="1"/>
</dbReference>
<reference evidence="8 9" key="1">
    <citation type="journal article" date="2023" name="G3 (Bethesda)">
        <title>A chromosome-length genome assembly and annotation of blackberry (Rubus argutus, cv. 'Hillquist').</title>
        <authorList>
            <person name="Bruna T."/>
            <person name="Aryal R."/>
            <person name="Dudchenko O."/>
            <person name="Sargent D.J."/>
            <person name="Mead D."/>
            <person name="Buti M."/>
            <person name="Cavallini A."/>
            <person name="Hytonen T."/>
            <person name="Andres J."/>
            <person name="Pham M."/>
            <person name="Weisz D."/>
            <person name="Mascagni F."/>
            <person name="Usai G."/>
            <person name="Natali L."/>
            <person name="Bassil N."/>
            <person name="Fernandez G.E."/>
            <person name="Lomsadze A."/>
            <person name="Armour M."/>
            <person name="Olukolu B."/>
            <person name="Poorten T."/>
            <person name="Britton C."/>
            <person name="Davik J."/>
            <person name="Ashrafi H."/>
            <person name="Aiden E.L."/>
            <person name="Borodovsky M."/>
            <person name="Worthington M."/>
        </authorList>
    </citation>
    <scope>NUCLEOTIDE SEQUENCE [LARGE SCALE GENOMIC DNA]</scope>
    <source>
        <strain evidence="8">PI 553951</strain>
    </source>
</reference>
<dbReference type="InterPro" id="IPR004864">
    <property type="entry name" value="LEA_2"/>
</dbReference>
<feature type="domain" description="Late embryogenesis abundant protein LEA-2 subgroup" evidence="7">
    <location>
        <begin position="137"/>
        <end position="239"/>
    </location>
</feature>
<keyword evidence="4 6" id="KW-0472">Membrane</keyword>
<comment type="caution">
    <text evidence="8">The sequence shown here is derived from an EMBL/GenBank/DDBJ whole genome shotgun (WGS) entry which is preliminary data.</text>
</comment>
<proteinExistence type="predicted"/>
<evidence type="ECO:0000256" key="3">
    <source>
        <dbReference type="ARBA" id="ARBA00022989"/>
    </source>
</evidence>
<evidence type="ECO:0000256" key="5">
    <source>
        <dbReference type="SAM" id="MobiDB-lite"/>
    </source>
</evidence>
<accession>A0AAW1XR06</accession>
<evidence type="ECO:0000256" key="6">
    <source>
        <dbReference type="SAM" id="Phobius"/>
    </source>
</evidence>
<feature type="compositionally biased region" description="Basic and acidic residues" evidence="5">
    <location>
        <begin position="1"/>
        <end position="11"/>
    </location>
</feature>
<evidence type="ECO:0000256" key="1">
    <source>
        <dbReference type="ARBA" id="ARBA00004167"/>
    </source>
</evidence>
<dbReference type="AlphaFoldDB" id="A0AAW1XR06"/>
<keyword evidence="9" id="KW-1185">Reference proteome</keyword>
<evidence type="ECO:0000256" key="4">
    <source>
        <dbReference type="ARBA" id="ARBA00023136"/>
    </source>
</evidence>
<protein>
    <recommendedName>
        <fullName evidence="7">Late embryogenesis abundant protein LEA-2 subgroup domain-containing protein</fullName>
    </recommendedName>
</protein>
<dbReference type="EMBL" id="JBEDUW010000003">
    <property type="protein sequence ID" value="KAK9939391.1"/>
    <property type="molecule type" value="Genomic_DNA"/>
</dbReference>
<keyword evidence="3 6" id="KW-1133">Transmembrane helix</keyword>
<sequence length="264" mass="29287">MADRVHPRDDSPPSSQTAPLHESNNNSESEKPGLPQPGTYVVQIPKDQVYRVPPPENASRYENYTRRKPRRSCCRRCLCWFLGIVTSLIILTAIAAGVFYLVVRPESPNYSVESIAFKGFNVSTTSSTISPEIDVAVRAENPNRKIGIYYEPDSSVSVFYTDIQLCDGVLPAFYQPTKNVTELETALKGSGIKLTSAVRNGLVDAQSQGKVALRLHLKAPIRIKVGSIKTWKITVKVNCDLTVDKLNAQAKIVSKDCDYDVDPW</sequence>
<dbReference type="GO" id="GO:0098542">
    <property type="term" value="P:defense response to other organism"/>
    <property type="evidence" value="ECO:0007669"/>
    <property type="project" value="InterPro"/>
</dbReference>
<feature type="region of interest" description="Disordered" evidence="5">
    <location>
        <begin position="1"/>
        <end position="39"/>
    </location>
</feature>
<feature type="compositionally biased region" description="Polar residues" evidence="5">
    <location>
        <begin position="12"/>
        <end position="27"/>
    </location>
</feature>
<keyword evidence="2 6" id="KW-0812">Transmembrane</keyword>
<feature type="transmembrane region" description="Helical" evidence="6">
    <location>
        <begin position="77"/>
        <end position="103"/>
    </location>
</feature>
<dbReference type="Proteomes" id="UP001457282">
    <property type="component" value="Unassembled WGS sequence"/>
</dbReference>
<dbReference type="GO" id="GO:0005886">
    <property type="term" value="C:plasma membrane"/>
    <property type="evidence" value="ECO:0007669"/>
    <property type="project" value="TreeGrafter"/>
</dbReference>
<organism evidence="8 9">
    <name type="scientific">Rubus argutus</name>
    <name type="common">Southern blackberry</name>
    <dbReference type="NCBI Taxonomy" id="59490"/>
    <lineage>
        <taxon>Eukaryota</taxon>
        <taxon>Viridiplantae</taxon>
        <taxon>Streptophyta</taxon>
        <taxon>Embryophyta</taxon>
        <taxon>Tracheophyta</taxon>
        <taxon>Spermatophyta</taxon>
        <taxon>Magnoliopsida</taxon>
        <taxon>eudicotyledons</taxon>
        <taxon>Gunneridae</taxon>
        <taxon>Pentapetalae</taxon>
        <taxon>rosids</taxon>
        <taxon>fabids</taxon>
        <taxon>Rosales</taxon>
        <taxon>Rosaceae</taxon>
        <taxon>Rosoideae</taxon>
        <taxon>Rosoideae incertae sedis</taxon>
        <taxon>Rubus</taxon>
    </lineage>
</organism>
<evidence type="ECO:0000313" key="9">
    <source>
        <dbReference type="Proteomes" id="UP001457282"/>
    </source>
</evidence>
<name>A0AAW1XR06_RUBAR</name>